<evidence type="ECO:0000256" key="1">
    <source>
        <dbReference type="ARBA" id="ARBA00004604"/>
    </source>
</evidence>
<dbReference type="OrthoDB" id="407658at2759"/>
<reference evidence="7 8" key="2">
    <citation type="submission" date="2016-08" db="EMBL/GenBank/DDBJ databases">
        <title>Pervasive Adenine N6-methylation of Active Genes in Fungi.</title>
        <authorList>
            <consortium name="DOE Joint Genome Institute"/>
            <person name="Mondo S.J."/>
            <person name="Dannebaum R.O."/>
            <person name="Kuo R.C."/>
            <person name="Labutti K."/>
            <person name="Haridas S."/>
            <person name="Kuo A."/>
            <person name="Salamov A."/>
            <person name="Ahrendt S.R."/>
            <person name="Lipzen A."/>
            <person name="Sullivan W."/>
            <person name="Andreopoulos W.B."/>
            <person name="Clum A."/>
            <person name="Lindquist E."/>
            <person name="Daum C."/>
            <person name="Ramamoorthy G.K."/>
            <person name="Gryganskyi A."/>
            <person name="Culley D."/>
            <person name="Magnuson J.K."/>
            <person name="James T.Y."/>
            <person name="O'Malley M.A."/>
            <person name="Stajich J.E."/>
            <person name="Spatafora J.W."/>
            <person name="Visel A."/>
            <person name="Grigoriev I.V."/>
        </authorList>
    </citation>
    <scope>NUCLEOTIDE SEQUENCE [LARGE SCALE GENOMIC DNA]</scope>
    <source>
        <strain evidence="7 8">S4</strain>
    </source>
</reference>
<comment type="caution">
    <text evidence="7">The sequence shown here is derived from an EMBL/GenBank/DDBJ whole genome shotgun (WGS) entry which is preliminary data.</text>
</comment>
<sequence>MLRTIKPKNARSKRALKNREPKVEENPKQAIFIRGSSTNQIVNTALSDLCSIKKPYSIMFSKKNAIHPFDDQSSLEFFSQKNDASLFCVGTNSKKRPNNLVFVRMFDYQVLDMIELGIENFKSLHDFKSTKSSIGMKPLFVFNGELFEQREEYKKLKNMLLDFFRDEVAESVNLKGLEYIISVTAEPVANPTDFGKVFFRVYTIQMKKSGTKQPRIELEEMGPSFDFVFRRNRFAGEDVMKEATKIPKELQAKKVKNITHNDVGDKMGRIHMKKQNFDNLQTRKMKALKKKFNKVEENNKEEPSTKKAKTA</sequence>
<dbReference type="SMART" id="SM00879">
    <property type="entry name" value="Brix"/>
    <property type="match status" value="1"/>
</dbReference>
<dbReference type="AlphaFoldDB" id="A0A1Y1XCJ8"/>
<evidence type="ECO:0000259" key="6">
    <source>
        <dbReference type="PROSITE" id="PS50833"/>
    </source>
</evidence>
<evidence type="ECO:0000256" key="3">
    <source>
        <dbReference type="ARBA" id="ARBA00023242"/>
    </source>
</evidence>
<keyword evidence="8" id="KW-1185">Reference proteome</keyword>
<gene>
    <name evidence="7" type="ORF">BCR32DRAFT_218677</name>
</gene>
<name>A0A1Y1XCJ8_9FUNG</name>
<protein>
    <recommendedName>
        <fullName evidence="4">Ribosome production factor 2 homolog</fullName>
    </recommendedName>
    <alternativeName>
        <fullName evidence="4">Ribosome biogenesis protein RPF2 homolog</fullName>
    </alternativeName>
</protein>
<feature type="compositionally biased region" description="Basic and acidic residues" evidence="5">
    <location>
        <begin position="293"/>
        <end position="305"/>
    </location>
</feature>
<comment type="subcellular location">
    <subcellularLocation>
        <location evidence="1 4">Nucleus</location>
        <location evidence="1 4">Nucleolus</location>
    </subcellularLocation>
</comment>
<dbReference type="PANTHER" id="PTHR12728:SF0">
    <property type="entry name" value="RIBOSOME PRODUCTION FACTOR 2 HOMOLOG"/>
    <property type="match status" value="1"/>
</dbReference>
<dbReference type="GO" id="GO:0008097">
    <property type="term" value="F:5S rRNA binding"/>
    <property type="evidence" value="ECO:0007669"/>
    <property type="project" value="EnsemblFungi"/>
</dbReference>
<feature type="compositionally biased region" description="Basic residues" evidence="5">
    <location>
        <begin position="1"/>
        <end position="16"/>
    </location>
</feature>
<dbReference type="GO" id="GO:0000466">
    <property type="term" value="P:maturation of 5.8S rRNA from tricistronic rRNA transcript (SSU-rRNA, 5.8S rRNA, LSU-rRNA)"/>
    <property type="evidence" value="ECO:0007669"/>
    <property type="project" value="EnsemblFungi"/>
</dbReference>
<feature type="region of interest" description="Disordered" evidence="5">
    <location>
        <begin position="1"/>
        <end position="23"/>
    </location>
</feature>
<evidence type="ECO:0000313" key="7">
    <source>
        <dbReference type="EMBL" id="ORX83443.1"/>
    </source>
</evidence>
<dbReference type="Proteomes" id="UP000193944">
    <property type="component" value="Unassembled WGS sequence"/>
</dbReference>
<evidence type="ECO:0000256" key="4">
    <source>
        <dbReference type="RuleBase" id="RU367086"/>
    </source>
</evidence>
<evidence type="ECO:0000313" key="8">
    <source>
        <dbReference type="Proteomes" id="UP000193944"/>
    </source>
</evidence>
<dbReference type="PROSITE" id="PS50833">
    <property type="entry name" value="BRIX"/>
    <property type="match status" value="1"/>
</dbReference>
<keyword evidence="3 4" id="KW-0539">Nucleus</keyword>
<dbReference type="STRING" id="1754192.A0A1Y1XCJ8"/>
<dbReference type="InterPro" id="IPR007109">
    <property type="entry name" value="Brix"/>
</dbReference>
<dbReference type="GO" id="GO:0000463">
    <property type="term" value="P:maturation of LSU-rRNA from tricistronic rRNA transcript (SSU-rRNA, 5.8S rRNA, LSU-rRNA)"/>
    <property type="evidence" value="ECO:0007669"/>
    <property type="project" value="EnsemblFungi"/>
</dbReference>
<dbReference type="InterPro" id="IPR039770">
    <property type="entry name" value="Rpf2"/>
</dbReference>
<dbReference type="Pfam" id="PF04427">
    <property type="entry name" value="Brix"/>
    <property type="match status" value="1"/>
</dbReference>
<dbReference type="GO" id="GO:0005730">
    <property type="term" value="C:nucleolus"/>
    <property type="evidence" value="ECO:0007669"/>
    <property type="project" value="UniProtKB-SubCell"/>
</dbReference>
<dbReference type="GO" id="GO:1902626">
    <property type="term" value="P:assembly of large subunit precursor of preribosome"/>
    <property type="evidence" value="ECO:0007669"/>
    <property type="project" value="EnsemblFungi"/>
</dbReference>
<dbReference type="EMBL" id="MCFG01000073">
    <property type="protein sequence ID" value="ORX83443.1"/>
    <property type="molecule type" value="Genomic_DNA"/>
</dbReference>
<feature type="domain" description="Brix" evidence="6">
    <location>
        <begin position="28"/>
        <end position="238"/>
    </location>
</feature>
<reference evidence="7 8" key="1">
    <citation type="submission" date="2016-08" db="EMBL/GenBank/DDBJ databases">
        <title>A Parts List for Fungal Cellulosomes Revealed by Comparative Genomics.</title>
        <authorList>
            <consortium name="DOE Joint Genome Institute"/>
            <person name="Haitjema C.H."/>
            <person name="Gilmore S.P."/>
            <person name="Henske J.K."/>
            <person name="Solomon K.V."/>
            <person name="De Groot R."/>
            <person name="Kuo A."/>
            <person name="Mondo S.J."/>
            <person name="Salamov A.A."/>
            <person name="Labutti K."/>
            <person name="Zhao Z."/>
            <person name="Chiniquy J."/>
            <person name="Barry K."/>
            <person name="Brewer H.M."/>
            <person name="Purvine S.O."/>
            <person name="Wright A.T."/>
            <person name="Boxma B."/>
            <person name="Van Alen T."/>
            <person name="Hackstein J.H."/>
            <person name="Baker S.E."/>
            <person name="Grigoriev I.V."/>
            <person name="O'Malley M.A."/>
        </authorList>
    </citation>
    <scope>NUCLEOTIDE SEQUENCE [LARGE SCALE GENOMIC DNA]</scope>
    <source>
        <strain evidence="7 8">S4</strain>
    </source>
</reference>
<proteinExistence type="inferred from homology"/>
<evidence type="ECO:0000256" key="5">
    <source>
        <dbReference type="SAM" id="MobiDB-lite"/>
    </source>
</evidence>
<feature type="region of interest" description="Disordered" evidence="5">
    <location>
        <begin position="292"/>
        <end position="311"/>
    </location>
</feature>
<dbReference type="GO" id="GO:0008312">
    <property type="term" value="F:7S RNA binding"/>
    <property type="evidence" value="ECO:0007669"/>
    <property type="project" value="EnsemblFungi"/>
</dbReference>
<accession>A0A1Y1XCJ8</accession>
<organism evidence="7 8">
    <name type="scientific">Anaeromyces robustus</name>
    <dbReference type="NCBI Taxonomy" id="1754192"/>
    <lineage>
        <taxon>Eukaryota</taxon>
        <taxon>Fungi</taxon>
        <taxon>Fungi incertae sedis</taxon>
        <taxon>Chytridiomycota</taxon>
        <taxon>Chytridiomycota incertae sedis</taxon>
        <taxon>Neocallimastigomycetes</taxon>
        <taxon>Neocallimastigales</taxon>
        <taxon>Neocallimastigaceae</taxon>
        <taxon>Anaeromyces</taxon>
    </lineage>
</organism>
<dbReference type="PANTHER" id="PTHR12728">
    <property type="entry name" value="BRIX DOMAIN CONTAINING PROTEIN"/>
    <property type="match status" value="1"/>
</dbReference>
<comment type="similarity">
    <text evidence="2 4">Belongs to the RPF2 family.</text>
</comment>
<evidence type="ECO:0000256" key="2">
    <source>
        <dbReference type="ARBA" id="ARBA00010782"/>
    </source>
</evidence>